<accession>A0A430RY21</accession>
<comment type="caution">
    <text evidence="3">The sequence shown here is derived from an EMBL/GenBank/DDBJ whole genome shotgun (WGS) entry which is preliminary data.</text>
</comment>
<evidence type="ECO:0000256" key="1">
    <source>
        <dbReference type="ARBA" id="ARBA00022676"/>
    </source>
</evidence>
<evidence type="ECO:0000313" key="4">
    <source>
        <dbReference type="Proteomes" id="UP000287306"/>
    </source>
</evidence>
<dbReference type="CDD" id="cd06533">
    <property type="entry name" value="Glyco_transf_WecG_TagA"/>
    <property type="match status" value="1"/>
</dbReference>
<dbReference type="GO" id="GO:0016758">
    <property type="term" value="F:hexosyltransferase activity"/>
    <property type="evidence" value="ECO:0007669"/>
    <property type="project" value="TreeGrafter"/>
</dbReference>
<sequence>MIDRGKKSVLGVMVDAVDYEAAVARIVAAAKEGRPYGVTALAVHGVMTGVGDPEHLWRLNELELVVPDGQPVRWALNLLHKTGLPDRVYGPRLMLEVCRAAEAEGLSIFLYGSRQEVLERLEANLKRRFPKLQIAGAMPSRFRNLTPEERDQVVGEIRKSGARMTFVGLGCPRQEVFAYEMRGLLGMPVIAVGAAFDFHAGLLREAPLWMQRYGLQWFHRLLQEPRRLWRRYLPLNTAYLALLLLQWAGIWSPPLKKPQPPRELRYG</sequence>
<dbReference type="Pfam" id="PF03808">
    <property type="entry name" value="Glyco_tran_WecG"/>
    <property type="match status" value="1"/>
</dbReference>
<dbReference type="PANTHER" id="PTHR34136:SF1">
    <property type="entry name" value="UDP-N-ACETYL-D-MANNOSAMINURONIC ACID TRANSFERASE"/>
    <property type="match status" value="1"/>
</dbReference>
<evidence type="ECO:0000256" key="2">
    <source>
        <dbReference type="ARBA" id="ARBA00022679"/>
    </source>
</evidence>
<dbReference type="NCBIfam" id="TIGR00696">
    <property type="entry name" value="wecG_tagA_cpsF"/>
    <property type="match status" value="1"/>
</dbReference>
<dbReference type="Proteomes" id="UP000287306">
    <property type="component" value="Unassembled WGS sequence"/>
</dbReference>
<reference evidence="3 4" key="1">
    <citation type="journal article" date="2019" name="Extremophiles">
        <title>Biogeography of thermophiles and predominance of Thermus scotoductus in domestic water heaters.</title>
        <authorList>
            <person name="Wilpiszeski R.L."/>
            <person name="Zhang Z."/>
            <person name="House C.H."/>
        </authorList>
    </citation>
    <scope>NUCLEOTIDE SEQUENCE [LARGE SCALE GENOMIC DNA]</scope>
    <source>
        <strain evidence="3 4">25_S25</strain>
    </source>
</reference>
<protein>
    <submittedName>
        <fullName evidence="3">Glycosyltransferase</fullName>
    </submittedName>
</protein>
<evidence type="ECO:0000313" key="3">
    <source>
        <dbReference type="EMBL" id="RTH25895.1"/>
    </source>
</evidence>
<organism evidence="3 4">
    <name type="scientific">Thermus scotoductus</name>
    <dbReference type="NCBI Taxonomy" id="37636"/>
    <lineage>
        <taxon>Bacteria</taxon>
        <taxon>Thermotogati</taxon>
        <taxon>Deinococcota</taxon>
        <taxon>Deinococci</taxon>
        <taxon>Thermales</taxon>
        <taxon>Thermaceae</taxon>
        <taxon>Thermus</taxon>
    </lineage>
</organism>
<dbReference type="InterPro" id="IPR004629">
    <property type="entry name" value="WecG_TagA_CpsF"/>
</dbReference>
<dbReference type="PANTHER" id="PTHR34136">
    <property type="match status" value="1"/>
</dbReference>
<dbReference type="EMBL" id="PELY01000199">
    <property type="protein sequence ID" value="RTH25895.1"/>
    <property type="molecule type" value="Genomic_DNA"/>
</dbReference>
<gene>
    <name evidence="3" type="ORF">CSW38_07105</name>
</gene>
<proteinExistence type="predicted"/>
<keyword evidence="2 3" id="KW-0808">Transferase</keyword>
<name>A0A430RY21_THESC</name>
<dbReference type="AlphaFoldDB" id="A0A430RY21"/>
<keyword evidence="1" id="KW-0328">Glycosyltransferase</keyword>